<dbReference type="AlphaFoldDB" id="A0A1Q8STC0"/>
<feature type="domain" description="YchJ-like middle NTF2-like" evidence="1">
    <location>
        <begin position="40"/>
        <end position="141"/>
    </location>
</feature>
<dbReference type="InterPro" id="IPR004027">
    <property type="entry name" value="SEC_C_motif"/>
</dbReference>
<dbReference type="SUPFAM" id="SSF103642">
    <property type="entry name" value="Sec-C motif"/>
    <property type="match status" value="1"/>
</dbReference>
<protein>
    <recommendedName>
        <fullName evidence="1">YchJ-like middle NTF2-like domain-containing protein</fullName>
    </recommendedName>
</protein>
<evidence type="ECO:0000313" key="2">
    <source>
        <dbReference type="EMBL" id="OLO04695.1"/>
    </source>
</evidence>
<dbReference type="Gene3D" id="3.10.450.50">
    <property type="match status" value="1"/>
</dbReference>
<dbReference type="RefSeq" id="WP_075569596.1">
    <property type="nucleotide sequence ID" value="NZ_MSDO01000009.1"/>
</dbReference>
<dbReference type="InterPro" id="IPR032710">
    <property type="entry name" value="NTF2-like_dom_sf"/>
</dbReference>
<dbReference type="InterPro" id="IPR048469">
    <property type="entry name" value="YchJ-like_M"/>
</dbReference>
<evidence type="ECO:0000313" key="3">
    <source>
        <dbReference type="Proteomes" id="UP000186878"/>
    </source>
</evidence>
<reference evidence="2 3" key="1">
    <citation type="submission" date="2016-12" db="EMBL/GenBank/DDBJ databases">
        <title>Draft genome sequences of strains Salinicola socius SMB35, Salinicola sp. MH3R3-1 and Chromohalobacter sp. SMB17 from the Verkhnekamsk potash mining region of Russia.</title>
        <authorList>
            <person name="Mavrodi D.V."/>
            <person name="Olsson B.E."/>
            <person name="Korsakova E.S."/>
            <person name="Pyankova A."/>
            <person name="Mavrodi O.V."/>
            <person name="Plotnikova E.G."/>
        </authorList>
    </citation>
    <scope>NUCLEOTIDE SEQUENCE [LARGE SCALE GENOMIC DNA]</scope>
    <source>
        <strain evidence="2 3">SMB35</strain>
    </source>
</reference>
<dbReference type="PANTHER" id="PTHR33747:SF1">
    <property type="entry name" value="ADENYLATE CYCLASE-ASSOCIATED CAP C-TERMINAL DOMAIN-CONTAINING PROTEIN"/>
    <property type="match status" value="1"/>
</dbReference>
<evidence type="ECO:0000259" key="1">
    <source>
        <dbReference type="Pfam" id="PF17775"/>
    </source>
</evidence>
<name>A0A1Q8STC0_9GAMM</name>
<dbReference type="PANTHER" id="PTHR33747">
    <property type="entry name" value="UPF0225 PROTEIN SCO1677"/>
    <property type="match status" value="1"/>
</dbReference>
<dbReference type="EMBL" id="MSDO01000009">
    <property type="protein sequence ID" value="OLO04695.1"/>
    <property type="molecule type" value="Genomic_DNA"/>
</dbReference>
<proteinExistence type="predicted"/>
<dbReference type="OrthoDB" id="21421at2"/>
<comment type="caution">
    <text evidence="2">The sequence shown here is derived from an EMBL/GenBank/DDBJ whole genome shotgun (WGS) entry which is preliminary data.</text>
</comment>
<dbReference type="Pfam" id="PF02810">
    <property type="entry name" value="SEC-C"/>
    <property type="match status" value="1"/>
</dbReference>
<gene>
    <name evidence="2" type="ORF">BTW07_07795</name>
</gene>
<organism evidence="2 3">
    <name type="scientific">Salinicola socius</name>
    <dbReference type="NCBI Taxonomy" id="404433"/>
    <lineage>
        <taxon>Bacteria</taxon>
        <taxon>Pseudomonadati</taxon>
        <taxon>Pseudomonadota</taxon>
        <taxon>Gammaproteobacteria</taxon>
        <taxon>Oceanospirillales</taxon>
        <taxon>Halomonadaceae</taxon>
        <taxon>Salinicola</taxon>
    </lineage>
</organism>
<keyword evidence="3" id="KW-1185">Reference proteome</keyword>
<dbReference type="STRING" id="404433.BTW07_07795"/>
<dbReference type="SUPFAM" id="SSF54427">
    <property type="entry name" value="NTF2-like"/>
    <property type="match status" value="1"/>
</dbReference>
<accession>A0A1Q8STC0</accession>
<dbReference type="Pfam" id="PF17775">
    <property type="entry name" value="YchJ_M-like"/>
    <property type="match status" value="1"/>
</dbReference>
<dbReference type="Proteomes" id="UP000186878">
    <property type="component" value="Unassembled WGS sequence"/>
</dbReference>
<sequence>MNVPTTASETLDSRLCPCGSHNPYARCCAIYHLGEAAAPTAEALMRSRYTAFALGGLGGYLVETWDADTIDPALTAEQLDRQENQWLGLEILDARESGARGTVEFKARFRPATAAALATPQVLHERSRFRRHRGIWRYLDGIIDPPADGVPVSRNAPCPCGSGKKAKRCCLR</sequence>